<dbReference type="GO" id="GO:0006302">
    <property type="term" value="P:double-strand break repair"/>
    <property type="evidence" value="ECO:0007669"/>
    <property type="project" value="TreeGrafter"/>
</dbReference>
<keyword evidence="11 12" id="KW-0742">SOS response</keyword>
<dbReference type="Gene3D" id="1.20.1050.90">
    <property type="entry name" value="RecF/RecN/SMC, N-terminal domain"/>
    <property type="match status" value="1"/>
</dbReference>
<dbReference type="GO" id="GO:0005737">
    <property type="term" value="C:cytoplasm"/>
    <property type="evidence" value="ECO:0007669"/>
    <property type="project" value="UniProtKB-SubCell"/>
</dbReference>
<accession>A0A6N7ISV3</accession>
<protein>
    <recommendedName>
        <fullName evidence="3 12">DNA replication and repair protein RecF</fullName>
    </recommendedName>
</protein>
<evidence type="ECO:0000256" key="1">
    <source>
        <dbReference type="ARBA" id="ARBA00004496"/>
    </source>
</evidence>
<dbReference type="InterPro" id="IPR018078">
    <property type="entry name" value="DNA-binding_RecF_CS"/>
</dbReference>
<dbReference type="PANTHER" id="PTHR32182:SF0">
    <property type="entry name" value="DNA REPLICATION AND REPAIR PROTEIN RECF"/>
    <property type="match status" value="1"/>
</dbReference>
<dbReference type="PANTHER" id="PTHR32182">
    <property type="entry name" value="DNA REPLICATION AND REPAIR PROTEIN RECF"/>
    <property type="match status" value="1"/>
</dbReference>
<evidence type="ECO:0000256" key="5">
    <source>
        <dbReference type="ARBA" id="ARBA00022705"/>
    </source>
</evidence>
<evidence type="ECO:0000256" key="4">
    <source>
        <dbReference type="ARBA" id="ARBA00022490"/>
    </source>
</evidence>
<evidence type="ECO:0000256" key="12">
    <source>
        <dbReference type="HAMAP-Rule" id="MF_00365"/>
    </source>
</evidence>
<evidence type="ECO:0000259" key="14">
    <source>
        <dbReference type="Pfam" id="PF02463"/>
    </source>
</evidence>
<dbReference type="AlphaFoldDB" id="A0A6N7ISV3"/>
<dbReference type="Proteomes" id="UP000441717">
    <property type="component" value="Unassembled WGS sequence"/>
</dbReference>
<dbReference type="InterPro" id="IPR001238">
    <property type="entry name" value="DNA-binding_RecF"/>
</dbReference>
<evidence type="ECO:0000256" key="11">
    <source>
        <dbReference type="ARBA" id="ARBA00023236"/>
    </source>
</evidence>
<organism evidence="15 16">
    <name type="scientific">Desulfofundulus thermobenzoicus</name>
    <dbReference type="NCBI Taxonomy" id="29376"/>
    <lineage>
        <taxon>Bacteria</taxon>
        <taxon>Bacillati</taxon>
        <taxon>Bacillota</taxon>
        <taxon>Clostridia</taxon>
        <taxon>Eubacteriales</taxon>
        <taxon>Peptococcaceae</taxon>
        <taxon>Desulfofundulus</taxon>
    </lineage>
</organism>
<evidence type="ECO:0000256" key="9">
    <source>
        <dbReference type="ARBA" id="ARBA00023125"/>
    </source>
</evidence>
<evidence type="ECO:0000256" key="2">
    <source>
        <dbReference type="ARBA" id="ARBA00008016"/>
    </source>
</evidence>
<keyword evidence="4 12" id="KW-0963">Cytoplasm</keyword>
<dbReference type="GO" id="GO:0006260">
    <property type="term" value="P:DNA replication"/>
    <property type="evidence" value="ECO:0007669"/>
    <property type="project" value="UniProtKB-UniRule"/>
</dbReference>
<evidence type="ECO:0000256" key="7">
    <source>
        <dbReference type="ARBA" id="ARBA00022763"/>
    </source>
</evidence>
<keyword evidence="10 12" id="KW-0234">DNA repair</keyword>
<name>A0A6N7ISV3_9FIRM</name>
<dbReference type="EMBL" id="WHYR01000041">
    <property type="protein sequence ID" value="MQL53205.1"/>
    <property type="molecule type" value="Genomic_DNA"/>
</dbReference>
<evidence type="ECO:0000256" key="10">
    <source>
        <dbReference type="ARBA" id="ARBA00023204"/>
    </source>
</evidence>
<dbReference type="InterPro" id="IPR027417">
    <property type="entry name" value="P-loop_NTPase"/>
</dbReference>
<dbReference type="GO" id="GO:0003697">
    <property type="term" value="F:single-stranded DNA binding"/>
    <property type="evidence" value="ECO:0007669"/>
    <property type="project" value="UniProtKB-UniRule"/>
</dbReference>
<dbReference type="InterPro" id="IPR042174">
    <property type="entry name" value="RecF_2"/>
</dbReference>
<proteinExistence type="inferred from homology"/>
<feature type="domain" description="RecF/RecN/SMC N-terminal" evidence="14">
    <location>
        <begin position="2"/>
        <end position="349"/>
    </location>
</feature>
<feature type="binding site" evidence="12">
    <location>
        <begin position="30"/>
        <end position="37"/>
    </location>
    <ligand>
        <name>ATP</name>
        <dbReference type="ChEBI" id="CHEBI:30616"/>
    </ligand>
</feature>
<dbReference type="RefSeq" id="WP_152947677.1">
    <property type="nucleotide sequence ID" value="NZ_WHYR01000041.1"/>
</dbReference>
<evidence type="ECO:0000313" key="15">
    <source>
        <dbReference type="EMBL" id="MQL53205.1"/>
    </source>
</evidence>
<dbReference type="PROSITE" id="PS00618">
    <property type="entry name" value="RECF_2"/>
    <property type="match status" value="1"/>
</dbReference>
<dbReference type="GO" id="GO:0005524">
    <property type="term" value="F:ATP binding"/>
    <property type="evidence" value="ECO:0007669"/>
    <property type="project" value="UniProtKB-UniRule"/>
</dbReference>
<dbReference type="Gene3D" id="3.40.50.300">
    <property type="entry name" value="P-loop containing nucleotide triphosphate hydrolases"/>
    <property type="match status" value="1"/>
</dbReference>
<dbReference type="Pfam" id="PF02463">
    <property type="entry name" value="SMC_N"/>
    <property type="match status" value="1"/>
</dbReference>
<dbReference type="SUPFAM" id="SSF52540">
    <property type="entry name" value="P-loop containing nucleoside triphosphate hydrolases"/>
    <property type="match status" value="1"/>
</dbReference>
<evidence type="ECO:0000313" key="16">
    <source>
        <dbReference type="Proteomes" id="UP000441717"/>
    </source>
</evidence>
<sequence>MYIKRIMLENFRNYHFLSWQPHDKINIIVGGNALGKTNLLEAIFFGLTGSSFRTSREKETVLWNASHSRVEIQLIWHDQQVTIRNTLTSGGKIERELNTRKLKKREQPVLPVIFTPDHLTLVKGSPRERRRWLDGELCLLYPGYDQYLKRYLQVVSQRNGLLQRIRERLAHIEELFPWDEQLAVYGARVTAVRLAMLSRLAPLFREIHSDISQSREKPGISYFSTLPLTGTEGEKEILGLFNSRLSSRHKEEVAHGQTLTGPHRDDLFFSINGYDARQYASQAQQRTIVLSLKLAQLELSYREKGEYPVLLLDDVLSELDRTRREQLLGRVRGLIQVFITSSTLPDIHEKNISSMIFTIAEGQIKSLP</sequence>
<evidence type="ECO:0000256" key="8">
    <source>
        <dbReference type="ARBA" id="ARBA00022840"/>
    </source>
</evidence>
<dbReference type="NCBIfam" id="TIGR00611">
    <property type="entry name" value="recf"/>
    <property type="match status" value="1"/>
</dbReference>
<comment type="similarity">
    <text evidence="2 12 13">Belongs to the RecF family.</text>
</comment>
<keyword evidence="6 12" id="KW-0547">Nucleotide-binding</keyword>
<dbReference type="HAMAP" id="MF_00365">
    <property type="entry name" value="RecF"/>
    <property type="match status" value="1"/>
</dbReference>
<gene>
    <name evidence="12 15" type="primary">recF</name>
    <name evidence="15" type="ORF">GFC01_13240</name>
</gene>
<dbReference type="GO" id="GO:0009432">
    <property type="term" value="P:SOS response"/>
    <property type="evidence" value="ECO:0007669"/>
    <property type="project" value="UniProtKB-UniRule"/>
</dbReference>
<dbReference type="PROSITE" id="PS00617">
    <property type="entry name" value="RECF_1"/>
    <property type="match status" value="1"/>
</dbReference>
<reference evidence="15 16" key="1">
    <citation type="submission" date="2019-10" db="EMBL/GenBank/DDBJ databases">
        <title>Comparative genomics of sulfur disproportionating microorganisms.</title>
        <authorList>
            <person name="Ward L.M."/>
            <person name="Bertran E."/>
            <person name="Johnston D."/>
        </authorList>
    </citation>
    <scope>NUCLEOTIDE SEQUENCE [LARGE SCALE GENOMIC DNA]</scope>
    <source>
        <strain evidence="15 16">DSM 14055</strain>
    </source>
</reference>
<dbReference type="InterPro" id="IPR003395">
    <property type="entry name" value="RecF/RecN/SMC_N"/>
</dbReference>
<keyword evidence="9 12" id="KW-0238">DNA-binding</keyword>
<keyword evidence="7 12" id="KW-0227">DNA damage</keyword>
<keyword evidence="8 12" id="KW-0067">ATP-binding</keyword>
<keyword evidence="16" id="KW-1185">Reference proteome</keyword>
<comment type="function">
    <text evidence="12 13">The RecF protein is involved in DNA metabolism; it is required for DNA replication and normal SOS inducibility. RecF binds preferentially to single-stranded, linear DNA. It also seems to bind ATP.</text>
</comment>
<comment type="subcellular location">
    <subcellularLocation>
        <location evidence="1 12 13">Cytoplasm</location>
    </subcellularLocation>
</comment>
<evidence type="ECO:0000256" key="3">
    <source>
        <dbReference type="ARBA" id="ARBA00020170"/>
    </source>
</evidence>
<dbReference type="OrthoDB" id="9803889at2"/>
<evidence type="ECO:0000256" key="13">
    <source>
        <dbReference type="RuleBase" id="RU000578"/>
    </source>
</evidence>
<evidence type="ECO:0000256" key="6">
    <source>
        <dbReference type="ARBA" id="ARBA00022741"/>
    </source>
</evidence>
<comment type="caution">
    <text evidence="15">The sequence shown here is derived from an EMBL/GenBank/DDBJ whole genome shotgun (WGS) entry which is preliminary data.</text>
</comment>
<dbReference type="GO" id="GO:0000731">
    <property type="term" value="P:DNA synthesis involved in DNA repair"/>
    <property type="evidence" value="ECO:0007669"/>
    <property type="project" value="TreeGrafter"/>
</dbReference>
<keyword evidence="5 12" id="KW-0235">DNA replication</keyword>